<keyword evidence="7" id="KW-0406">Ion transport</keyword>
<comment type="caution">
    <text evidence="16">The sequence shown here is derived from an EMBL/GenBank/DDBJ whole genome shotgun (WGS) entry which is preliminary data.</text>
</comment>
<keyword evidence="16" id="KW-0675">Receptor</keyword>
<organism evidence="16 17">
    <name type="scientific">Pseudoalteromonas aurantia</name>
    <dbReference type="NCBI Taxonomy" id="43654"/>
    <lineage>
        <taxon>Bacteria</taxon>
        <taxon>Pseudomonadati</taxon>
        <taxon>Pseudomonadota</taxon>
        <taxon>Gammaproteobacteria</taxon>
        <taxon>Alteromonadales</taxon>
        <taxon>Pseudoalteromonadaceae</taxon>
        <taxon>Pseudoalteromonas</taxon>
    </lineage>
</organism>
<feature type="domain" description="TonB-dependent receptor-like beta-barrel" evidence="14">
    <location>
        <begin position="268"/>
        <end position="691"/>
    </location>
</feature>
<keyword evidence="3 11" id="KW-1134">Transmembrane beta strand</keyword>
<accession>A0A5S3VCZ8</accession>
<keyword evidence="10 11" id="KW-0998">Cell outer membrane</keyword>
<dbReference type="OrthoDB" id="7051185at2"/>
<reference evidence="17" key="2">
    <citation type="submission" date="2019-06" db="EMBL/GenBank/DDBJ databases">
        <title>Co-occurence of chitin degradation, pigmentation and bioactivity in marine Pseudoalteromonas.</title>
        <authorList>
            <person name="Sonnenschein E.C."/>
            <person name="Bech P.K."/>
        </authorList>
    </citation>
    <scope>NUCLEOTIDE SEQUENCE [LARGE SCALE GENOMIC DNA]</scope>
    <source>
        <strain evidence="17">S3790</strain>
    </source>
</reference>
<evidence type="ECO:0000256" key="4">
    <source>
        <dbReference type="ARBA" id="ARBA00022496"/>
    </source>
</evidence>
<dbReference type="Pfam" id="PF07715">
    <property type="entry name" value="Plug"/>
    <property type="match status" value="1"/>
</dbReference>
<comment type="similarity">
    <text evidence="11 12">Belongs to the TonB-dependent receptor family.</text>
</comment>
<evidence type="ECO:0000313" key="16">
    <source>
        <dbReference type="EMBL" id="TMO70062.1"/>
    </source>
</evidence>
<dbReference type="AlphaFoldDB" id="A0A5S3VCZ8"/>
<keyword evidence="4" id="KW-0410">Iron transport</keyword>
<evidence type="ECO:0000256" key="11">
    <source>
        <dbReference type="PROSITE-ProRule" id="PRU01360"/>
    </source>
</evidence>
<dbReference type="RefSeq" id="WP_138589814.1">
    <property type="nucleotide sequence ID" value="NZ_PNBX01000007.1"/>
</dbReference>
<dbReference type="InterPro" id="IPR012910">
    <property type="entry name" value="Plug_dom"/>
</dbReference>
<dbReference type="InterPro" id="IPR036942">
    <property type="entry name" value="Beta-barrel_TonB_sf"/>
</dbReference>
<evidence type="ECO:0000256" key="12">
    <source>
        <dbReference type="RuleBase" id="RU003357"/>
    </source>
</evidence>
<dbReference type="Pfam" id="PF00593">
    <property type="entry name" value="TonB_dep_Rec_b-barrel"/>
    <property type="match status" value="1"/>
</dbReference>
<dbReference type="GO" id="GO:0009279">
    <property type="term" value="C:cell outer membrane"/>
    <property type="evidence" value="ECO:0007669"/>
    <property type="project" value="UniProtKB-SubCell"/>
</dbReference>
<evidence type="ECO:0000256" key="7">
    <source>
        <dbReference type="ARBA" id="ARBA00023065"/>
    </source>
</evidence>
<dbReference type="InterPro" id="IPR000531">
    <property type="entry name" value="Beta-barrel_TonB"/>
</dbReference>
<evidence type="ECO:0000256" key="9">
    <source>
        <dbReference type="ARBA" id="ARBA00023136"/>
    </source>
</evidence>
<feature type="domain" description="TonB-dependent receptor plug" evidence="15">
    <location>
        <begin position="52"/>
        <end position="155"/>
    </location>
</feature>
<dbReference type="SUPFAM" id="SSF56935">
    <property type="entry name" value="Porins"/>
    <property type="match status" value="1"/>
</dbReference>
<evidence type="ECO:0000259" key="14">
    <source>
        <dbReference type="Pfam" id="PF00593"/>
    </source>
</evidence>
<keyword evidence="9 11" id="KW-0472">Membrane</keyword>
<evidence type="ECO:0000256" key="10">
    <source>
        <dbReference type="ARBA" id="ARBA00023237"/>
    </source>
</evidence>
<evidence type="ECO:0000256" key="6">
    <source>
        <dbReference type="ARBA" id="ARBA00023004"/>
    </source>
</evidence>
<gene>
    <name evidence="16" type="ORF">CWC19_02420</name>
</gene>
<dbReference type="Gene3D" id="2.40.170.20">
    <property type="entry name" value="TonB-dependent receptor, beta-barrel domain"/>
    <property type="match status" value="1"/>
</dbReference>
<sequence length="731" mass="81079">MYSWLPKVSLLLVTSLVPLAVFSADDIKGNKKNDETDFEKIIVVGSKMNQAVQEAPVSVTVFDRTMIDKAGMMTLRDIDDYAPNVSISQIGQVGGSYISIRGIESNPFIVNRTAVYVDGIPYRDPDMLRLHNVNQIEILRGPQGTLYGSNANAGIIVISTKTPYQELESSFGLSVNSFEHGQSYTVNGSVSGGVTEDLTAIVNVEFEQGDSYVRNISSSINEEGEINNIAVSSRFRYHPSDNSQLDFIVFYNKLDAPGLYEQEFPAVDVDLYNQTYGATFNGGQLIGDFEFANEAQKNTTEEEWGGAVALQHDFDELTFNLTASYRNEDELSYGTDFDLTAMPVSSGGTQRDNRYWNVEARLSKLEQSGVNWLIGTALSKEKKSRQLYSLIGAGGFDDYAKASLQHLEPQSWALFAQSIWPITDNLNLTTGLRYEHSKHKITQEAGVLDMGEIGQFTFPGLSREATSDAWVPKIALDYTFDNDVMLYTSASKGFLPGGYNLVAADKGPEIANRYGNYDDEELWSYELGAKSEIFNGKAFISAALFYIEAASWQEYSVLTDSEGRIISTVLVSSDAAIESTGFEIELNAQVTEKLNIITGLGYVDASYSQYQFSATEDFSGNDVKMVPEYDISLSASYDLSDHWYARVDMQALGETPLHQDNSVTREEQLILGLSGGYQAEHWSVRLYAKNLTNERYASGLAYKNFLLGDDGNDYAPLANPRIIGVDFDWQF</sequence>
<evidence type="ECO:0000256" key="2">
    <source>
        <dbReference type="ARBA" id="ARBA00022448"/>
    </source>
</evidence>
<dbReference type="PROSITE" id="PS52016">
    <property type="entry name" value="TONB_DEPENDENT_REC_3"/>
    <property type="match status" value="1"/>
</dbReference>
<evidence type="ECO:0000259" key="15">
    <source>
        <dbReference type="Pfam" id="PF07715"/>
    </source>
</evidence>
<reference evidence="16 17" key="1">
    <citation type="submission" date="2018-01" db="EMBL/GenBank/DDBJ databases">
        <authorList>
            <person name="Paulsen S."/>
            <person name="Gram L.K."/>
        </authorList>
    </citation>
    <scope>NUCLEOTIDE SEQUENCE [LARGE SCALE GENOMIC DNA]</scope>
    <source>
        <strain evidence="16 17">S3790</strain>
    </source>
</reference>
<feature type="signal peptide" evidence="13">
    <location>
        <begin position="1"/>
        <end position="23"/>
    </location>
</feature>
<dbReference type="Proteomes" id="UP000307217">
    <property type="component" value="Unassembled WGS sequence"/>
</dbReference>
<evidence type="ECO:0000256" key="3">
    <source>
        <dbReference type="ARBA" id="ARBA00022452"/>
    </source>
</evidence>
<name>A0A5S3VCZ8_9GAMM</name>
<protein>
    <submittedName>
        <fullName evidence="16">TonB-dependent receptor</fullName>
    </submittedName>
</protein>
<dbReference type="GO" id="GO:0006826">
    <property type="term" value="P:iron ion transport"/>
    <property type="evidence" value="ECO:0007669"/>
    <property type="project" value="UniProtKB-KW"/>
</dbReference>
<evidence type="ECO:0000256" key="5">
    <source>
        <dbReference type="ARBA" id="ARBA00022692"/>
    </source>
</evidence>
<evidence type="ECO:0000256" key="13">
    <source>
        <dbReference type="SAM" id="SignalP"/>
    </source>
</evidence>
<comment type="subcellular location">
    <subcellularLocation>
        <location evidence="1 11">Cell outer membrane</location>
        <topology evidence="1 11">Multi-pass membrane protein</topology>
    </subcellularLocation>
</comment>
<dbReference type="PANTHER" id="PTHR32552">
    <property type="entry name" value="FERRICHROME IRON RECEPTOR-RELATED"/>
    <property type="match status" value="1"/>
</dbReference>
<feature type="chain" id="PRO_5024302214" evidence="13">
    <location>
        <begin position="24"/>
        <end position="731"/>
    </location>
</feature>
<dbReference type="InterPro" id="IPR039426">
    <property type="entry name" value="TonB-dep_rcpt-like"/>
</dbReference>
<keyword evidence="8 12" id="KW-0798">TonB box</keyword>
<evidence type="ECO:0000313" key="17">
    <source>
        <dbReference type="Proteomes" id="UP000307217"/>
    </source>
</evidence>
<evidence type="ECO:0000256" key="8">
    <source>
        <dbReference type="ARBA" id="ARBA00023077"/>
    </source>
</evidence>
<dbReference type="EMBL" id="PNBX01000007">
    <property type="protein sequence ID" value="TMO70062.1"/>
    <property type="molecule type" value="Genomic_DNA"/>
</dbReference>
<evidence type="ECO:0000256" key="1">
    <source>
        <dbReference type="ARBA" id="ARBA00004571"/>
    </source>
</evidence>
<keyword evidence="2 11" id="KW-0813">Transport</keyword>
<proteinExistence type="inferred from homology"/>
<keyword evidence="5 11" id="KW-0812">Transmembrane</keyword>
<dbReference type="CDD" id="cd01347">
    <property type="entry name" value="ligand_gated_channel"/>
    <property type="match status" value="1"/>
</dbReference>
<keyword evidence="13" id="KW-0732">Signal</keyword>
<keyword evidence="6" id="KW-0408">Iron</keyword>
<dbReference type="PANTHER" id="PTHR32552:SF81">
    <property type="entry name" value="TONB-DEPENDENT OUTER MEMBRANE RECEPTOR"/>
    <property type="match status" value="1"/>
</dbReference>